<dbReference type="EMBL" id="FNJN01000004">
    <property type="protein sequence ID" value="SDP05547.1"/>
    <property type="molecule type" value="Genomic_DNA"/>
</dbReference>
<dbReference type="AlphaFoldDB" id="A0A1H0PKB5"/>
<evidence type="ECO:0000256" key="1">
    <source>
        <dbReference type="SAM" id="Phobius"/>
    </source>
</evidence>
<proteinExistence type="predicted"/>
<evidence type="ECO:0000313" key="3">
    <source>
        <dbReference type="Proteomes" id="UP000186456"/>
    </source>
</evidence>
<reference evidence="2 3" key="1">
    <citation type="submission" date="2016-10" db="EMBL/GenBank/DDBJ databases">
        <authorList>
            <person name="de Groot N.N."/>
        </authorList>
    </citation>
    <scope>NUCLEOTIDE SEQUENCE [LARGE SCALE GENOMIC DNA]</scope>
    <source>
        <strain evidence="2 3">StLB037</strain>
    </source>
</reference>
<keyword evidence="1" id="KW-1133">Transmembrane helix</keyword>
<keyword evidence="1" id="KW-0472">Membrane</keyword>
<sequence length="58" mass="6264">MIHRLAVIVPIAATGRPADSGVTVTVPFVVMVTVRFVVMVIVRSVRMVTVRSVVMVTV</sequence>
<feature type="transmembrane region" description="Helical" evidence="1">
    <location>
        <begin position="27"/>
        <end position="45"/>
    </location>
</feature>
<evidence type="ECO:0000313" key="2">
    <source>
        <dbReference type="EMBL" id="SDP05547.1"/>
    </source>
</evidence>
<dbReference type="Proteomes" id="UP000186456">
    <property type="component" value="Unassembled WGS sequence"/>
</dbReference>
<keyword evidence="1" id="KW-0812">Transmembrane</keyword>
<gene>
    <name evidence="2" type="ORF">SAMN04487788_1846</name>
</gene>
<protein>
    <submittedName>
        <fullName evidence="2">Uncharacterized protein</fullName>
    </submittedName>
</protein>
<organism evidence="2 3">
    <name type="scientific">Microbacterium testaceum (strain StLB037)</name>
    <dbReference type="NCBI Taxonomy" id="979556"/>
    <lineage>
        <taxon>Bacteria</taxon>
        <taxon>Bacillati</taxon>
        <taxon>Actinomycetota</taxon>
        <taxon>Actinomycetes</taxon>
        <taxon>Micrococcales</taxon>
        <taxon>Microbacteriaceae</taxon>
        <taxon>Microbacterium</taxon>
    </lineage>
</organism>
<feature type="non-terminal residue" evidence="2">
    <location>
        <position position="58"/>
    </location>
</feature>
<name>A0A1H0PKB5_MICTS</name>
<accession>A0A1H0PKB5</accession>